<evidence type="ECO:0000256" key="3">
    <source>
        <dbReference type="ARBA" id="ARBA00022448"/>
    </source>
</evidence>
<accession>A0A158L027</accession>
<dbReference type="OrthoDB" id="6766492at2"/>
<dbReference type="InterPro" id="IPR020846">
    <property type="entry name" value="MFS_dom"/>
</dbReference>
<dbReference type="InterPro" id="IPR005829">
    <property type="entry name" value="Sugar_transporter_CS"/>
</dbReference>
<feature type="transmembrane region" description="Helical" evidence="10">
    <location>
        <begin position="126"/>
        <end position="146"/>
    </location>
</feature>
<dbReference type="GO" id="GO:0015293">
    <property type="term" value="F:symporter activity"/>
    <property type="evidence" value="ECO:0007669"/>
    <property type="project" value="UniProtKB-KW"/>
</dbReference>
<evidence type="ECO:0000313" key="13">
    <source>
        <dbReference type="Proteomes" id="UP000055019"/>
    </source>
</evidence>
<feature type="transmembrane region" description="Helical" evidence="10">
    <location>
        <begin position="344"/>
        <end position="372"/>
    </location>
</feature>
<feature type="region of interest" description="Disordered" evidence="9">
    <location>
        <begin position="1"/>
        <end position="24"/>
    </location>
</feature>
<name>A0A158L027_9BURK</name>
<dbReference type="PANTHER" id="PTHR43528:SF3">
    <property type="entry name" value="CITRATE-PROTON SYMPORTER"/>
    <property type="match status" value="1"/>
</dbReference>
<keyword evidence="6" id="KW-0769">Symport</keyword>
<feature type="transmembrane region" description="Helical" evidence="10">
    <location>
        <begin position="202"/>
        <end position="221"/>
    </location>
</feature>
<keyword evidence="13" id="KW-1185">Reference proteome</keyword>
<dbReference type="GO" id="GO:0005886">
    <property type="term" value="C:plasma membrane"/>
    <property type="evidence" value="ECO:0007669"/>
    <property type="project" value="UniProtKB-SubCell"/>
</dbReference>
<feature type="transmembrane region" description="Helical" evidence="10">
    <location>
        <begin position="69"/>
        <end position="90"/>
    </location>
</feature>
<evidence type="ECO:0000256" key="8">
    <source>
        <dbReference type="ARBA" id="ARBA00023136"/>
    </source>
</evidence>
<evidence type="ECO:0000256" key="4">
    <source>
        <dbReference type="ARBA" id="ARBA00022475"/>
    </source>
</evidence>
<dbReference type="Proteomes" id="UP000055019">
    <property type="component" value="Unassembled WGS sequence"/>
</dbReference>
<dbReference type="InterPro" id="IPR011701">
    <property type="entry name" value="MFS"/>
</dbReference>
<feature type="transmembrane region" description="Helical" evidence="10">
    <location>
        <begin position="384"/>
        <end position="407"/>
    </location>
</feature>
<feature type="transmembrane region" description="Helical" evidence="10">
    <location>
        <begin position="167"/>
        <end position="190"/>
    </location>
</feature>
<dbReference type="Gene3D" id="1.20.1250.20">
    <property type="entry name" value="MFS general substrate transporter like domains"/>
    <property type="match status" value="2"/>
</dbReference>
<keyword evidence="7 10" id="KW-1133">Transmembrane helix</keyword>
<dbReference type="SUPFAM" id="SSF103473">
    <property type="entry name" value="MFS general substrate transporter"/>
    <property type="match status" value="1"/>
</dbReference>
<dbReference type="InterPro" id="IPR036259">
    <property type="entry name" value="MFS_trans_sf"/>
</dbReference>
<evidence type="ECO:0000256" key="1">
    <source>
        <dbReference type="ARBA" id="ARBA00004651"/>
    </source>
</evidence>
<feature type="transmembrane region" description="Helical" evidence="10">
    <location>
        <begin position="413"/>
        <end position="432"/>
    </location>
</feature>
<reference evidence="12" key="1">
    <citation type="submission" date="2016-01" db="EMBL/GenBank/DDBJ databases">
        <authorList>
            <person name="Peeters C."/>
        </authorList>
    </citation>
    <scope>NUCLEOTIDE SEQUENCE [LARGE SCALE GENOMIC DNA]</scope>
    <source>
        <strain evidence="12">LMG 29317</strain>
    </source>
</reference>
<evidence type="ECO:0000256" key="7">
    <source>
        <dbReference type="ARBA" id="ARBA00022989"/>
    </source>
</evidence>
<sequence length="441" mass="47549">MHQHRSVATASSPPMTSDVSSDKPLSKPWAIGAITVGSGLELYDSVVYNFFATMIGPQYFPLTDPFGQLLFSFAAFGVGYVMRPIGGLVIGAYADRVGRKPAVVLTLWLMALSAALLVLTPTYAQIGLAAPIIMTIARLLQGFAIGGEMGPASAMLLEYADEKSRGFYTSWQPFSQGLAAIFAALVALSLTNFLPQSALSSWGWRISFVIGILVIPLSVMIRSRLDETLVPTKWGESDAASHRRLVKDNLRELCAAVLLMIGLASAVHIVVFYLPNYGAIQLHLPLSQSIWAGFVGSVALTVLSPFAGWLSDRVGRRKVVWWSRIGMLAMIYPAFYALNNFHSLASLLIVAGCLAVPMAMTSASTLVLVSEVLPQRLRATGLSVSYYVAVVVFGSFSQFFSTLLIHLTKDPNAPAYYVIGCGLISLAGIAMVRETLGRRLA</sequence>
<dbReference type="InterPro" id="IPR051084">
    <property type="entry name" value="H+-coupled_symporters"/>
</dbReference>
<feature type="transmembrane region" description="Helical" evidence="10">
    <location>
        <begin position="253"/>
        <end position="274"/>
    </location>
</feature>
<dbReference type="RefSeq" id="WP_087039445.1">
    <property type="nucleotide sequence ID" value="NZ_FCOM02000075.1"/>
</dbReference>
<proteinExistence type="inferred from homology"/>
<feature type="transmembrane region" description="Helical" evidence="10">
    <location>
        <begin position="319"/>
        <end position="338"/>
    </location>
</feature>
<feature type="compositionally biased region" description="Polar residues" evidence="9">
    <location>
        <begin position="1"/>
        <end position="19"/>
    </location>
</feature>
<gene>
    <name evidence="12" type="ORF">AWB74_07767</name>
</gene>
<evidence type="ECO:0000259" key="11">
    <source>
        <dbReference type="PROSITE" id="PS50850"/>
    </source>
</evidence>
<evidence type="ECO:0000313" key="12">
    <source>
        <dbReference type="EMBL" id="SAL86595.1"/>
    </source>
</evidence>
<keyword evidence="5 10" id="KW-0812">Transmembrane</keyword>
<comment type="similarity">
    <text evidence="2">Belongs to the major facilitator superfamily. Metabolite:H+ Symporter (MHS) family (TC 2.A.1.6) family.</text>
</comment>
<keyword evidence="3" id="KW-0813">Transport</keyword>
<organism evidence="12 13">
    <name type="scientific">Caballeronia arvi</name>
    <dbReference type="NCBI Taxonomy" id="1777135"/>
    <lineage>
        <taxon>Bacteria</taxon>
        <taxon>Pseudomonadati</taxon>
        <taxon>Pseudomonadota</taxon>
        <taxon>Betaproteobacteria</taxon>
        <taxon>Burkholderiales</taxon>
        <taxon>Burkholderiaceae</taxon>
        <taxon>Caballeronia</taxon>
    </lineage>
</organism>
<feature type="transmembrane region" description="Helical" evidence="10">
    <location>
        <begin position="286"/>
        <end position="307"/>
    </location>
</feature>
<evidence type="ECO:0000256" key="9">
    <source>
        <dbReference type="SAM" id="MobiDB-lite"/>
    </source>
</evidence>
<keyword evidence="8 10" id="KW-0472">Membrane</keyword>
<protein>
    <submittedName>
        <fullName evidence="12">Transporter protein</fullName>
    </submittedName>
</protein>
<evidence type="ECO:0000256" key="10">
    <source>
        <dbReference type="SAM" id="Phobius"/>
    </source>
</evidence>
<dbReference type="PROSITE" id="PS50850">
    <property type="entry name" value="MFS"/>
    <property type="match status" value="1"/>
</dbReference>
<dbReference type="PANTHER" id="PTHR43528">
    <property type="entry name" value="ALPHA-KETOGLUTARATE PERMEASE"/>
    <property type="match status" value="1"/>
</dbReference>
<feature type="domain" description="Major facilitator superfamily (MFS) profile" evidence="11">
    <location>
        <begin position="30"/>
        <end position="441"/>
    </location>
</feature>
<evidence type="ECO:0000256" key="2">
    <source>
        <dbReference type="ARBA" id="ARBA00008240"/>
    </source>
</evidence>
<dbReference type="Pfam" id="PF07690">
    <property type="entry name" value="MFS_1"/>
    <property type="match status" value="1"/>
</dbReference>
<dbReference type="PROSITE" id="PS00216">
    <property type="entry name" value="SUGAR_TRANSPORT_1"/>
    <property type="match status" value="2"/>
</dbReference>
<dbReference type="AlphaFoldDB" id="A0A158L027"/>
<dbReference type="EMBL" id="FCOM02000075">
    <property type="protein sequence ID" value="SAL86595.1"/>
    <property type="molecule type" value="Genomic_DNA"/>
</dbReference>
<feature type="transmembrane region" description="Helical" evidence="10">
    <location>
        <begin position="102"/>
        <end position="120"/>
    </location>
</feature>
<keyword evidence="4" id="KW-1003">Cell membrane</keyword>
<evidence type="ECO:0000256" key="5">
    <source>
        <dbReference type="ARBA" id="ARBA00022692"/>
    </source>
</evidence>
<comment type="subcellular location">
    <subcellularLocation>
        <location evidence="1">Cell membrane</location>
        <topology evidence="1">Multi-pass membrane protein</topology>
    </subcellularLocation>
</comment>
<evidence type="ECO:0000256" key="6">
    <source>
        <dbReference type="ARBA" id="ARBA00022847"/>
    </source>
</evidence>
<comment type="caution">
    <text evidence="12">The sequence shown here is derived from an EMBL/GenBank/DDBJ whole genome shotgun (WGS) entry which is preliminary data.</text>
</comment>